<feature type="region of interest" description="Disordered" evidence="2">
    <location>
        <begin position="1"/>
        <end position="79"/>
    </location>
</feature>
<dbReference type="Proteomes" id="UP000076738">
    <property type="component" value="Unassembled WGS sequence"/>
</dbReference>
<protein>
    <submittedName>
        <fullName evidence="3">Uncharacterized protein</fullName>
    </submittedName>
</protein>
<feature type="compositionally biased region" description="Pro residues" evidence="2">
    <location>
        <begin position="14"/>
        <end position="27"/>
    </location>
</feature>
<keyword evidence="4" id="KW-1185">Reference proteome</keyword>
<evidence type="ECO:0000256" key="1">
    <source>
        <dbReference type="SAM" id="Coils"/>
    </source>
</evidence>
<accession>A0A167N3T1</accession>
<sequence>MAERKGKQKRKRSPTPPTARPSGPPARIPAHQRGTTSSTTTSQQATPSFRFSPPPSPTSLPISVLATSSPEGKIDGRSRAHTRWLIARANREHAHAEREVMRAELEMLRAEERRLGEEKERLLDEVMRRELGEQAENLIKEAILPTDGSVPPWLP</sequence>
<evidence type="ECO:0000256" key="2">
    <source>
        <dbReference type="SAM" id="MobiDB-lite"/>
    </source>
</evidence>
<gene>
    <name evidence="3" type="ORF">CALVIDRAFT_563111</name>
</gene>
<evidence type="ECO:0000313" key="4">
    <source>
        <dbReference type="Proteomes" id="UP000076738"/>
    </source>
</evidence>
<dbReference type="OrthoDB" id="10609695at2759"/>
<evidence type="ECO:0000313" key="3">
    <source>
        <dbReference type="EMBL" id="KZO97316.1"/>
    </source>
</evidence>
<feature type="compositionally biased region" description="Basic residues" evidence="2">
    <location>
        <begin position="1"/>
        <end position="13"/>
    </location>
</feature>
<reference evidence="3 4" key="1">
    <citation type="journal article" date="2016" name="Mol. Biol. Evol.">
        <title>Comparative Genomics of Early-Diverging Mushroom-Forming Fungi Provides Insights into the Origins of Lignocellulose Decay Capabilities.</title>
        <authorList>
            <person name="Nagy L.G."/>
            <person name="Riley R."/>
            <person name="Tritt A."/>
            <person name="Adam C."/>
            <person name="Daum C."/>
            <person name="Floudas D."/>
            <person name="Sun H."/>
            <person name="Yadav J.S."/>
            <person name="Pangilinan J."/>
            <person name="Larsson K.H."/>
            <person name="Matsuura K."/>
            <person name="Barry K."/>
            <person name="Labutti K."/>
            <person name="Kuo R."/>
            <person name="Ohm R.A."/>
            <person name="Bhattacharya S.S."/>
            <person name="Shirouzu T."/>
            <person name="Yoshinaga Y."/>
            <person name="Martin F.M."/>
            <person name="Grigoriev I.V."/>
            <person name="Hibbett D.S."/>
        </authorList>
    </citation>
    <scope>NUCLEOTIDE SEQUENCE [LARGE SCALE GENOMIC DNA]</scope>
    <source>
        <strain evidence="3 4">TUFC12733</strain>
    </source>
</reference>
<name>A0A167N3T1_CALVF</name>
<organism evidence="3 4">
    <name type="scientific">Calocera viscosa (strain TUFC12733)</name>
    <dbReference type="NCBI Taxonomy" id="1330018"/>
    <lineage>
        <taxon>Eukaryota</taxon>
        <taxon>Fungi</taxon>
        <taxon>Dikarya</taxon>
        <taxon>Basidiomycota</taxon>
        <taxon>Agaricomycotina</taxon>
        <taxon>Dacrymycetes</taxon>
        <taxon>Dacrymycetales</taxon>
        <taxon>Dacrymycetaceae</taxon>
        <taxon>Calocera</taxon>
    </lineage>
</organism>
<dbReference type="EMBL" id="KV417280">
    <property type="protein sequence ID" value="KZO97316.1"/>
    <property type="molecule type" value="Genomic_DNA"/>
</dbReference>
<feature type="compositionally biased region" description="Low complexity" evidence="2">
    <location>
        <begin position="35"/>
        <end position="51"/>
    </location>
</feature>
<feature type="coiled-coil region" evidence="1">
    <location>
        <begin position="86"/>
        <end position="125"/>
    </location>
</feature>
<dbReference type="AlphaFoldDB" id="A0A167N3T1"/>
<proteinExistence type="predicted"/>
<keyword evidence="1" id="KW-0175">Coiled coil</keyword>